<feature type="compositionally biased region" description="Polar residues" evidence="1">
    <location>
        <begin position="482"/>
        <end position="502"/>
    </location>
</feature>
<proteinExistence type="predicted"/>
<dbReference type="Pfam" id="PF00615">
    <property type="entry name" value="RGS"/>
    <property type="match status" value="1"/>
</dbReference>
<accession>A0AB74C771</accession>
<feature type="compositionally biased region" description="Basic residues" evidence="1">
    <location>
        <begin position="462"/>
        <end position="472"/>
    </location>
</feature>
<dbReference type="EMBL" id="QQZZ01000114">
    <property type="protein sequence ID" value="RMZ41625.1"/>
    <property type="molecule type" value="Genomic_DNA"/>
</dbReference>
<evidence type="ECO:0000256" key="1">
    <source>
        <dbReference type="SAM" id="MobiDB-lite"/>
    </source>
</evidence>
<dbReference type="Gene3D" id="1.10.167.10">
    <property type="entry name" value="Regulator of G-protein Signalling 4, domain 2"/>
    <property type="match status" value="1"/>
</dbReference>
<evidence type="ECO:0000259" key="2">
    <source>
        <dbReference type="PROSITE" id="PS50132"/>
    </source>
</evidence>
<feature type="compositionally biased region" description="Low complexity" evidence="1">
    <location>
        <begin position="512"/>
        <end position="521"/>
    </location>
</feature>
<feature type="region of interest" description="Disordered" evidence="1">
    <location>
        <begin position="250"/>
        <end position="276"/>
    </location>
</feature>
<organism evidence="3 4">
    <name type="scientific">Aspergillus flavus</name>
    <dbReference type="NCBI Taxonomy" id="5059"/>
    <lineage>
        <taxon>Eukaryota</taxon>
        <taxon>Fungi</taxon>
        <taxon>Dikarya</taxon>
        <taxon>Ascomycota</taxon>
        <taxon>Pezizomycotina</taxon>
        <taxon>Eurotiomycetes</taxon>
        <taxon>Eurotiomycetidae</taxon>
        <taxon>Eurotiales</taxon>
        <taxon>Aspergillaceae</taxon>
        <taxon>Aspergillus</taxon>
        <taxon>Aspergillus subgen. Circumdati</taxon>
    </lineage>
</organism>
<dbReference type="InterPro" id="IPR016137">
    <property type="entry name" value="RGS"/>
</dbReference>
<sequence length="596" mass="64918">MNSTKKPELPDFLSHTQFSLPGSGCTTTVEGNTPLPPGCRMESNGCTAFLAFLQILTWVVQSSPDAPLCTTTRQAVLRLQSITTETGSLTWDSRSPLTFFPSRLSPGNTIQFAHVGIEVPEVWKSSRGAAMLPCVREDGKTRRDGKLTPMAIDRVVEKLPCPEVHTSPAAETSPLAIDPSFPVRDTSPISTCKAVRNKPWALPESRIIPNWGGIRVAQRTLKRSKKPRTLYAMLKKKTLYPPLHFWHSTPTSTPELSPTSSSSDSESDEDMDLSGSRPLSLTVPAGAFCPMRPTLDEVLANTAPAPYTLSAFMAYLSQNHCLETLEFTLEAKRYRETYEALSQQLGEYPIGTECPESQHLRMLWQRLLTAYIMPGSPREINVSSEVRDDILRQANSTIPPLPETLDAAVKLVHELMEESIFLPFLNAHSASAQVVPLAEPLFPQEDGVTVVAGPGLDEHAMKRARSKGRRLSPRSSKDFGSPTYSSSHSGRSNFSLSAMTSMGKSSHRHSSHTSSGSGDCSAGLTDDSGSLQSMSTSEPMTPPTTPPSSDAHGLHLAHSPKQRTDNPWKKMGMKLGFKKRSTTGSSGSNKLSGTDE</sequence>
<feature type="region of interest" description="Disordered" evidence="1">
    <location>
        <begin position="461"/>
        <end position="596"/>
    </location>
</feature>
<dbReference type="InterPro" id="IPR036305">
    <property type="entry name" value="RGS_sf"/>
</dbReference>
<dbReference type="PANTHER" id="PTHR10845">
    <property type="entry name" value="REGULATOR OF G PROTEIN SIGNALING"/>
    <property type="match status" value="1"/>
</dbReference>
<dbReference type="SMART" id="SM00315">
    <property type="entry name" value="RGS"/>
    <property type="match status" value="1"/>
</dbReference>
<gene>
    <name evidence="3" type="ORF">CA14_011368</name>
</gene>
<comment type="caution">
    <text evidence="3">The sequence shown here is derived from an EMBL/GenBank/DDBJ whole genome shotgun (WGS) entry which is preliminary data.</text>
</comment>
<feature type="compositionally biased region" description="Polar residues" evidence="1">
    <location>
        <begin position="582"/>
        <end position="596"/>
    </location>
</feature>
<feature type="compositionally biased region" description="Low complexity" evidence="1">
    <location>
        <begin position="250"/>
        <end position="264"/>
    </location>
</feature>
<feature type="domain" description="RGS" evidence="2">
    <location>
        <begin position="312"/>
        <end position="427"/>
    </location>
</feature>
<reference evidence="3 4" key="1">
    <citation type="submission" date="2018-07" db="EMBL/GenBank/DDBJ databases">
        <title>Identification of spontaneous genetic mutation associated with occurrence of a yellow conidial color mutant of Aspergillus flavus.</title>
        <authorList>
            <person name="Chang P.-K."/>
            <person name="Mack B.M."/>
            <person name="Scharfenstein L."/>
            <person name="Gilbert M.K."/>
        </authorList>
    </citation>
    <scope>NUCLEOTIDE SEQUENCE [LARGE SCALE GENOMIC DNA]</scope>
    <source>
        <strain evidence="3 4">CA14</strain>
    </source>
</reference>
<name>A0AB74C771_ASPFL</name>
<evidence type="ECO:0000313" key="3">
    <source>
        <dbReference type="EMBL" id="RMZ41625.1"/>
    </source>
</evidence>
<dbReference type="InterPro" id="IPR044926">
    <property type="entry name" value="RGS_subdomain_2"/>
</dbReference>
<dbReference type="Proteomes" id="UP000275480">
    <property type="component" value="Unassembled WGS sequence"/>
</dbReference>
<dbReference type="SUPFAM" id="SSF48097">
    <property type="entry name" value="Regulator of G-protein signaling, RGS"/>
    <property type="match status" value="1"/>
</dbReference>
<dbReference type="PANTHER" id="PTHR10845:SF267">
    <property type="entry name" value="REGULATOR OF G PROTEIN SIGNALING DOMAIN PROTEIN (AFU_ORTHOLOGUE AFUA_6G06860)"/>
    <property type="match status" value="1"/>
</dbReference>
<evidence type="ECO:0000313" key="4">
    <source>
        <dbReference type="Proteomes" id="UP000275480"/>
    </source>
</evidence>
<dbReference type="AlphaFoldDB" id="A0AB74C771"/>
<protein>
    <submittedName>
        <fullName evidence="3">Regulator of G protein signaling domain protein RgsD</fullName>
    </submittedName>
</protein>
<dbReference type="CDD" id="cd07440">
    <property type="entry name" value="RGS"/>
    <property type="match status" value="1"/>
</dbReference>
<dbReference type="PROSITE" id="PS50132">
    <property type="entry name" value="RGS"/>
    <property type="match status" value="1"/>
</dbReference>